<organism evidence="1 2">
    <name type="scientific">Rickenella mellea</name>
    <dbReference type="NCBI Taxonomy" id="50990"/>
    <lineage>
        <taxon>Eukaryota</taxon>
        <taxon>Fungi</taxon>
        <taxon>Dikarya</taxon>
        <taxon>Basidiomycota</taxon>
        <taxon>Agaricomycotina</taxon>
        <taxon>Agaricomycetes</taxon>
        <taxon>Hymenochaetales</taxon>
        <taxon>Rickenellaceae</taxon>
        <taxon>Rickenella</taxon>
    </lineage>
</organism>
<evidence type="ECO:0008006" key="3">
    <source>
        <dbReference type="Google" id="ProtNLM"/>
    </source>
</evidence>
<evidence type="ECO:0000313" key="2">
    <source>
        <dbReference type="Proteomes" id="UP000294933"/>
    </source>
</evidence>
<dbReference type="VEuPathDB" id="FungiDB:BD410DRAFT_793548"/>
<dbReference type="Proteomes" id="UP000294933">
    <property type="component" value="Unassembled WGS sequence"/>
</dbReference>
<keyword evidence="2" id="KW-1185">Reference proteome</keyword>
<dbReference type="SUPFAM" id="SSF52047">
    <property type="entry name" value="RNI-like"/>
    <property type="match status" value="1"/>
</dbReference>
<protein>
    <recommendedName>
        <fullName evidence="3">F-box domain-containing protein</fullName>
    </recommendedName>
</protein>
<proteinExistence type="predicted"/>
<name>A0A4Y7PUL7_9AGAM</name>
<reference evidence="1 2" key="1">
    <citation type="submission" date="2018-06" db="EMBL/GenBank/DDBJ databases">
        <title>A transcriptomic atlas of mushroom development highlights an independent origin of complex multicellularity.</title>
        <authorList>
            <consortium name="DOE Joint Genome Institute"/>
            <person name="Krizsan K."/>
            <person name="Almasi E."/>
            <person name="Merenyi Z."/>
            <person name="Sahu N."/>
            <person name="Viragh M."/>
            <person name="Koszo T."/>
            <person name="Mondo S."/>
            <person name="Kiss B."/>
            <person name="Balint B."/>
            <person name="Kues U."/>
            <person name="Barry K."/>
            <person name="Hegedus J.C."/>
            <person name="Henrissat B."/>
            <person name="Johnson J."/>
            <person name="Lipzen A."/>
            <person name="Ohm R."/>
            <person name="Nagy I."/>
            <person name="Pangilinan J."/>
            <person name="Yan J."/>
            <person name="Xiong Y."/>
            <person name="Grigoriev I.V."/>
            <person name="Hibbett D.S."/>
            <person name="Nagy L.G."/>
        </authorList>
    </citation>
    <scope>NUCLEOTIDE SEQUENCE [LARGE SCALE GENOMIC DNA]</scope>
    <source>
        <strain evidence="1 2">SZMC22713</strain>
    </source>
</reference>
<accession>A0A4Y7PUL7</accession>
<evidence type="ECO:0000313" key="1">
    <source>
        <dbReference type="EMBL" id="TDL18230.1"/>
    </source>
</evidence>
<gene>
    <name evidence="1" type="ORF">BD410DRAFT_793548</name>
</gene>
<dbReference type="EMBL" id="ML170211">
    <property type="protein sequence ID" value="TDL18230.1"/>
    <property type="molecule type" value="Genomic_DNA"/>
</dbReference>
<dbReference type="AlphaFoldDB" id="A0A4Y7PUL7"/>
<sequence length="365" mass="40928">MSTGSHNRILIGQIPHDVLSSIVLATQPSFDLACAGPTDDVLRDVQTCKDPIRFSQVSRHWRQGILADASLWAKFVLVFGRHNRRIESAMTFLDEWLKRSRGCPLCFAVGFSGKPDAREVAAAAEGLLVHISRWQKATLIGIPPSTGLVIISKMREVMNVNHMTDLCVVLSRLMPADGSNGYPTPGIPNVHKPFVRLHRLRNLTFHWSDPTTFSPFLDCLIVTKLKQLHLKGHLVYSVFLFSDLESLLRRSKPPLELLKMELPVPLPRCDNILPCLRLLPRLVDLELPPCLISQQILEAFARTPYLCPSLSAVEISSCDMQEVVKLAQFVHMRRIRGYRGGEMASLSCGRNQLRLLRDITTGVDS</sequence>